<organism evidence="2 3">
    <name type="scientific">Geodia barretti</name>
    <name type="common">Barrett's horny sponge</name>
    <dbReference type="NCBI Taxonomy" id="519541"/>
    <lineage>
        <taxon>Eukaryota</taxon>
        <taxon>Metazoa</taxon>
        <taxon>Porifera</taxon>
        <taxon>Demospongiae</taxon>
        <taxon>Heteroscleromorpha</taxon>
        <taxon>Tetractinellida</taxon>
        <taxon>Astrophorina</taxon>
        <taxon>Geodiidae</taxon>
        <taxon>Geodia</taxon>
    </lineage>
</organism>
<name>A0AA35WUC5_GEOBA</name>
<dbReference type="AlphaFoldDB" id="A0AA35WUC5"/>
<sequence>MEPHIGAIVDTPAKVLELLEIVNSPYLKVNFDISHFDIVGMPTEETVAALAAVSAHTHVKDQRGTAPDHEFLIPGEGPFDYVDYLKRMQAHGYDGFITC</sequence>
<dbReference type="PANTHER" id="PTHR12110:SF21">
    <property type="entry name" value="XYLOSE ISOMERASE-LIKE TIM BARREL DOMAIN-CONTAINING PROTEIN"/>
    <property type="match status" value="1"/>
</dbReference>
<dbReference type="InterPro" id="IPR036237">
    <property type="entry name" value="Xyl_isomerase-like_sf"/>
</dbReference>
<dbReference type="InterPro" id="IPR050312">
    <property type="entry name" value="IolE/XylAMocC-like"/>
</dbReference>
<dbReference type="Gene3D" id="3.20.20.150">
    <property type="entry name" value="Divalent-metal-dependent TIM barrel enzymes"/>
    <property type="match status" value="1"/>
</dbReference>
<reference evidence="2" key="1">
    <citation type="submission" date="2023-03" db="EMBL/GenBank/DDBJ databases">
        <authorList>
            <person name="Steffen K."/>
            <person name="Cardenas P."/>
        </authorList>
    </citation>
    <scope>NUCLEOTIDE SEQUENCE</scope>
</reference>
<dbReference type="InterPro" id="IPR013022">
    <property type="entry name" value="Xyl_isomerase-like_TIM-brl"/>
</dbReference>
<dbReference type="SUPFAM" id="SSF51658">
    <property type="entry name" value="Xylose isomerase-like"/>
    <property type="match status" value="1"/>
</dbReference>
<accession>A0AA35WUC5</accession>
<feature type="domain" description="Xylose isomerase-like TIM barrel" evidence="1">
    <location>
        <begin position="1"/>
        <end position="99"/>
    </location>
</feature>
<evidence type="ECO:0000259" key="1">
    <source>
        <dbReference type="Pfam" id="PF01261"/>
    </source>
</evidence>
<dbReference type="Proteomes" id="UP001174909">
    <property type="component" value="Unassembled WGS sequence"/>
</dbReference>
<evidence type="ECO:0000313" key="3">
    <source>
        <dbReference type="Proteomes" id="UP001174909"/>
    </source>
</evidence>
<keyword evidence="3" id="KW-1185">Reference proteome</keyword>
<gene>
    <name evidence="2" type="ORF">GBAR_LOCUS19246</name>
</gene>
<dbReference type="Pfam" id="PF01261">
    <property type="entry name" value="AP_endonuc_2"/>
    <property type="match status" value="1"/>
</dbReference>
<dbReference type="EMBL" id="CASHTH010002712">
    <property type="protein sequence ID" value="CAI8034103.1"/>
    <property type="molecule type" value="Genomic_DNA"/>
</dbReference>
<evidence type="ECO:0000313" key="2">
    <source>
        <dbReference type="EMBL" id="CAI8034103.1"/>
    </source>
</evidence>
<dbReference type="PANTHER" id="PTHR12110">
    <property type="entry name" value="HYDROXYPYRUVATE ISOMERASE"/>
    <property type="match status" value="1"/>
</dbReference>
<protein>
    <submittedName>
        <fullName evidence="2">Uncharacterized protein MJ1311</fullName>
    </submittedName>
</protein>
<comment type="caution">
    <text evidence="2">The sequence shown here is derived from an EMBL/GenBank/DDBJ whole genome shotgun (WGS) entry which is preliminary data.</text>
</comment>
<proteinExistence type="predicted"/>